<feature type="transmembrane region" description="Helical" evidence="5">
    <location>
        <begin position="130"/>
        <end position="149"/>
    </location>
</feature>
<sequence>MGDNSSTEDNTDYQQIPNSTKFVIMLSLQVPSLLCYMLIFVFFFINKTIRTAPQNYALFIVLFLDFTIVGVDISWMISLYHTGSSPYQQIPKSTKFVIMLSLQVPSLLCYILIFVFFFINKTIRTAPQNYALFIVLFLDFTIVGVDISWMISLYHTGSSPFKSFIFCEIWRFVDFPVWAICQILVSWISFERHILIFHNRLLVGKWRMICLHYAPPIILIVYVIGFYIYALYIYPCEKSYTFENVQCSYPCYLNYASIALWEFIVNYMLTTICIIIFSFGLFIRVLNSRRRLTQSRNWRKHSRMAFQTAFISGLFIISIFPFCIVNLFSLISYSDWTTRALEYCNFICYLNPLLLPFVYLISLPEVWTNIHKIIYRLKNRRIAPLPHIG</sequence>
<dbReference type="PROSITE" id="PS50262">
    <property type="entry name" value="G_PROTEIN_RECEP_F1_2"/>
    <property type="match status" value="1"/>
</dbReference>
<dbReference type="SUPFAM" id="SSF81321">
    <property type="entry name" value="Family A G protein-coupled receptor-like"/>
    <property type="match status" value="1"/>
</dbReference>
<proteinExistence type="predicted"/>
<reference evidence="7" key="1">
    <citation type="submission" date="2021-02" db="EMBL/GenBank/DDBJ databases">
        <authorList>
            <person name="Nowell W R."/>
        </authorList>
    </citation>
    <scope>NUCLEOTIDE SEQUENCE</scope>
</reference>
<feature type="transmembrane region" description="Helical" evidence="5">
    <location>
        <begin position="353"/>
        <end position="370"/>
    </location>
</feature>
<evidence type="ECO:0000313" key="8">
    <source>
        <dbReference type="Proteomes" id="UP000663860"/>
    </source>
</evidence>
<dbReference type="InterPro" id="IPR000276">
    <property type="entry name" value="GPCR_Rhodpsn"/>
</dbReference>
<feature type="transmembrane region" description="Helical" evidence="5">
    <location>
        <begin position="211"/>
        <end position="234"/>
    </location>
</feature>
<feature type="transmembrane region" description="Helical" evidence="5">
    <location>
        <begin position="169"/>
        <end position="190"/>
    </location>
</feature>
<organism evidence="7 8">
    <name type="scientific">Adineta steineri</name>
    <dbReference type="NCBI Taxonomy" id="433720"/>
    <lineage>
        <taxon>Eukaryota</taxon>
        <taxon>Metazoa</taxon>
        <taxon>Spiralia</taxon>
        <taxon>Gnathifera</taxon>
        <taxon>Rotifera</taxon>
        <taxon>Eurotatoria</taxon>
        <taxon>Bdelloidea</taxon>
        <taxon>Adinetida</taxon>
        <taxon>Adinetidae</taxon>
        <taxon>Adineta</taxon>
    </lineage>
</organism>
<dbReference type="CDD" id="cd00637">
    <property type="entry name" value="7tm_classA_rhodopsin-like"/>
    <property type="match status" value="1"/>
</dbReference>
<dbReference type="EMBL" id="CAJNOE010000757">
    <property type="protein sequence ID" value="CAF1326955.1"/>
    <property type="molecule type" value="Genomic_DNA"/>
</dbReference>
<evidence type="ECO:0000256" key="2">
    <source>
        <dbReference type="ARBA" id="ARBA00022692"/>
    </source>
</evidence>
<dbReference type="GO" id="GO:0016020">
    <property type="term" value="C:membrane"/>
    <property type="evidence" value="ECO:0007669"/>
    <property type="project" value="UniProtKB-SubCell"/>
</dbReference>
<comment type="subcellular location">
    <subcellularLocation>
        <location evidence="1">Membrane</location>
    </subcellularLocation>
</comment>
<dbReference type="PROSITE" id="PS00237">
    <property type="entry name" value="G_PROTEIN_RECEP_F1_1"/>
    <property type="match status" value="1"/>
</dbReference>
<feature type="domain" description="G-protein coupled receptors family 1 profile" evidence="6">
    <location>
        <begin position="109"/>
        <end position="359"/>
    </location>
</feature>
<evidence type="ECO:0000256" key="1">
    <source>
        <dbReference type="ARBA" id="ARBA00004370"/>
    </source>
</evidence>
<accession>A0A815FQZ5</accession>
<keyword evidence="3 5" id="KW-1133">Transmembrane helix</keyword>
<gene>
    <name evidence="7" type="ORF">IZO911_LOCUS35467</name>
</gene>
<evidence type="ECO:0000256" key="5">
    <source>
        <dbReference type="SAM" id="Phobius"/>
    </source>
</evidence>
<feature type="transmembrane region" description="Helical" evidence="5">
    <location>
        <begin position="308"/>
        <end position="333"/>
    </location>
</feature>
<dbReference type="Pfam" id="PF00001">
    <property type="entry name" value="7tm_1"/>
    <property type="match status" value="1"/>
</dbReference>
<evidence type="ECO:0000313" key="7">
    <source>
        <dbReference type="EMBL" id="CAF1326955.1"/>
    </source>
</evidence>
<dbReference type="InterPro" id="IPR017452">
    <property type="entry name" value="GPCR_Rhodpsn_7TM"/>
</dbReference>
<dbReference type="Gene3D" id="1.20.1070.10">
    <property type="entry name" value="Rhodopsin 7-helix transmembrane proteins"/>
    <property type="match status" value="1"/>
</dbReference>
<name>A0A815FQZ5_9BILA</name>
<dbReference type="AlphaFoldDB" id="A0A815FQZ5"/>
<dbReference type="GO" id="GO:0004930">
    <property type="term" value="F:G protein-coupled receptor activity"/>
    <property type="evidence" value="ECO:0007669"/>
    <property type="project" value="InterPro"/>
</dbReference>
<keyword evidence="2 5" id="KW-0812">Transmembrane</keyword>
<evidence type="ECO:0000256" key="3">
    <source>
        <dbReference type="ARBA" id="ARBA00022989"/>
    </source>
</evidence>
<protein>
    <recommendedName>
        <fullName evidence="6">G-protein coupled receptors family 1 profile domain-containing protein</fullName>
    </recommendedName>
</protein>
<dbReference type="Proteomes" id="UP000663860">
    <property type="component" value="Unassembled WGS sequence"/>
</dbReference>
<comment type="caution">
    <text evidence="7">The sequence shown here is derived from an EMBL/GenBank/DDBJ whole genome shotgun (WGS) entry which is preliminary data.</text>
</comment>
<evidence type="ECO:0000259" key="6">
    <source>
        <dbReference type="PROSITE" id="PS50262"/>
    </source>
</evidence>
<keyword evidence="4 5" id="KW-0472">Membrane</keyword>
<feature type="transmembrane region" description="Helical" evidence="5">
    <location>
        <begin position="22"/>
        <end position="44"/>
    </location>
</feature>
<feature type="transmembrane region" description="Helical" evidence="5">
    <location>
        <begin position="97"/>
        <end position="118"/>
    </location>
</feature>
<feature type="transmembrane region" description="Helical" evidence="5">
    <location>
        <begin position="264"/>
        <end position="287"/>
    </location>
</feature>
<feature type="transmembrane region" description="Helical" evidence="5">
    <location>
        <begin position="56"/>
        <end position="77"/>
    </location>
</feature>
<evidence type="ECO:0000256" key="4">
    <source>
        <dbReference type="ARBA" id="ARBA00023136"/>
    </source>
</evidence>